<comment type="caution">
    <text evidence="4">The sequence shown here is derived from an EMBL/GenBank/DDBJ whole genome shotgun (WGS) entry which is preliminary data.</text>
</comment>
<evidence type="ECO:0000313" key="4">
    <source>
        <dbReference type="EMBL" id="KGJ53521.1"/>
    </source>
</evidence>
<name>A0A099I7I5_CLOIN</name>
<dbReference type="InterPro" id="IPR001647">
    <property type="entry name" value="HTH_TetR"/>
</dbReference>
<feature type="DNA-binding region" description="H-T-H motif" evidence="2">
    <location>
        <begin position="37"/>
        <end position="56"/>
    </location>
</feature>
<evidence type="ECO:0000313" key="5">
    <source>
        <dbReference type="Proteomes" id="UP000030008"/>
    </source>
</evidence>
<dbReference type="RefSeq" id="WP_044905068.1">
    <property type="nucleotide sequence ID" value="NZ_JQIF01000039.1"/>
</dbReference>
<dbReference type="Proteomes" id="UP000030008">
    <property type="component" value="Unassembled WGS sequence"/>
</dbReference>
<dbReference type="SUPFAM" id="SSF46689">
    <property type="entry name" value="Homeodomain-like"/>
    <property type="match status" value="1"/>
</dbReference>
<dbReference type="InterPro" id="IPR009057">
    <property type="entry name" value="Homeodomain-like_sf"/>
</dbReference>
<dbReference type="EMBL" id="JQIF01000039">
    <property type="protein sequence ID" value="KGJ53521.1"/>
    <property type="molecule type" value="Genomic_DNA"/>
</dbReference>
<accession>A0A099I7I5</accession>
<proteinExistence type="predicted"/>
<dbReference type="InterPro" id="IPR050624">
    <property type="entry name" value="HTH-type_Tx_Regulator"/>
</dbReference>
<dbReference type="PRINTS" id="PR00455">
    <property type="entry name" value="HTHTETR"/>
</dbReference>
<dbReference type="Pfam" id="PF00440">
    <property type="entry name" value="TetR_N"/>
    <property type="match status" value="1"/>
</dbReference>
<feature type="domain" description="HTH tetR-type" evidence="3">
    <location>
        <begin position="14"/>
        <end position="74"/>
    </location>
</feature>
<dbReference type="PANTHER" id="PTHR43479">
    <property type="entry name" value="ACREF/ENVCD OPERON REPRESSOR-RELATED"/>
    <property type="match status" value="1"/>
</dbReference>
<evidence type="ECO:0000259" key="3">
    <source>
        <dbReference type="PROSITE" id="PS50977"/>
    </source>
</evidence>
<reference evidence="4 5" key="1">
    <citation type="submission" date="2014-08" db="EMBL/GenBank/DDBJ databases">
        <title>Clostridium innocuum, an unnegligible vancomycin-resistant pathogen causing extra-intestinal infections.</title>
        <authorList>
            <person name="Feng Y."/>
            <person name="Chiu C.-H."/>
        </authorList>
    </citation>
    <scope>NUCLEOTIDE SEQUENCE [LARGE SCALE GENOMIC DNA]</scope>
    <source>
        <strain evidence="4 5">AN88</strain>
    </source>
</reference>
<sequence>MGQRIRTRVVKDPAERKREILDGAMELFATKGYEQTSMRDIARHLNISLGLCYRYYDSKQKLFQEAMQQYVEDICAAYFIILHDDTRDLTEKLDLLFHMLEEEEQQMRYHDFFHQPENIGFHEELAVKLCKYMQPHLQQELQRYAKQNHLKIQHEEFLLSFLTYGQIGIHASVSSPDTQQLHQLRVYIDLLLKQECIPDDTI</sequence>
<dbReference type="AlphaFoldDB" id="A0A099I7I5"/>
<gene>
    <name evidence="4" type="ORF">CIAN88_08885</name>
</gene>
<evidence type="ECO:0000256" key="1">
    <source>
        <dbReference type="ARBA" id="ARBA00023125"/>
    </source>
</evidence>
<dbReference type="GO" id="GO:0003677">
    <property type="term" value="F:DNA binding"/>
    <property type="evidence" value="ECO:0007669"/>
    <property type="project" value="UniProtKB-UniRule"/>
</dbReference>
<dbReference type="Gene3D" id="1.10.357.10">
    <property type="entry name" value="Tetracycline Repressor, domain 2"/>
    <property type="match status" value="1"/>
</dbReference>
<evidence type="ECO:0000256" key="2">
    <source>
        <dbReference type="PROSITE-ProRule" id="PRU00335"/>
    </source>
</evidence>
<protein>
    <submittedName>
        <fullName evidence="4">TetR family transcriptional regulator</fullName>
    </submittedName>
</protein>
<keyword evidence="1 2" id="KW-0238">DNA-binding</keyword>
<dbReference type="PANTHER" id="PTHR43479:SF11">
    <property type="entry name" value="ACREF_ENVCD OPERON REPRESSOR-RELATED"/>
    <property type="match status" value="1"/>
</dbReference>
<organism evidence="4 5">
    <name type="scientific">Clostridium innocuum</name>
    <dbReference type="NCBI Taxonomy" id="1522"/>
    <lineage>
        <taxon>Bacteria</taxon>
        <taxon>Bacillati</taxon>
        <taxon>Bacillota</taxon>
        <taxon>Clostridia</taxon>
        <taxon>Eubacteriales</taxon>
        <taxon>Clostridiaceae</taxon>
        <taxon>Clostridium</taxon>
    </lineage>
</organism>
<dbReference type="PROSITE" id="PS50977">
    <property type="entry name" value="HTH_TETR_2"/>
    <property type="match status" value="1"/>
</dbReference>